<dbReference type="SUPFAM" id="SSF51230">
    <property type="entry name" value="Single hybrid motif"/>
    <property type="match status" value="1"/>
</dbReference>
<protein>
    <submittedName>
        <fullName evidence="1">EF2563 family selenium-dependent molybdenum hydroxylase system protein</fullName>
    </submittedName>
</protein>
<dbReference type="InterPro" id="IPR017695">
    <property type="entry name" value="Se-dep_Mo_hydrolase_YqeB"/>
</dbReference>
<sequence>MGDLIIVRGGGDIATGTIHRLYRSGFNVLVLEAEAPCAIRREAAFCEAVYEGSKEVEGVLCERADSVSHACRMLKEGRLPILADPQGEAIMELKPEVVVDAILAKKNLGTNRKMALLTIGLGPGFTAGQDVDVVIETMRGHDLGRLIYQGSAMADTKVPGSIMGVTDKRVIYAGTDGKIRNIARIGDRVKQGDPLALIETADGRQVQVKASIDGVLRGIIRNWYEVKRGLKIADIDPREDEQKNCFTISDKARCIAGSVLEAAENWKFRFCTGKLR</sequence>
<comment type="caution">
    <text evidence="1">The sequence shown here is derived from an EMBL/GenBank/DDBJ whole genome shotgun (WGS) entry which is preliminary data.</text>
</comment>
<dbReference type="InterPro" id="IPR011053">
    <property type="entry name" value="Single_hybrid_motif"/>
</dbReference>
<evidence type="ECO:0000313" key="1">
    <source>
        <dbReference type="EMBL" id="HIZ06339.1"/>
    </source>
</evidence>
<dbReference type="AlphaFoldDB" id="A0A9D2IE17"/>
<organism evidence="1 2">
    <name type="scientific">Candidatus Eubacterium avistercoris</name>
    <dbReference type="NCBI Taxonomy" id="2838567"/>
    <lineage>
        <taxon>Bacteria</taxon>
        <taxon>Bacillati</taxon>
        <taxon>Bacillota</taxon>
        <taxon>Clostridia</taxon>
        <taxon>Eubacteriales</taxon>
        <taxon>Eubacteriaceae</taxon>
        <taxon>Eubacterium</taxon>
    </lineage>
</organism>
<accession>A0A9D2IE17</accession>
<reference evidence="1" key="2">
    <citation type="submission" date="2021-04" db="EMBL/GenBank/DDBJ databases">
        <authorList>
            <person name="Gilroy R."/>
        </authorList>
    </citation>
    <scope>NUCLEOTIDE SEQUENCE</scope>
    <source>
        <strain evidence="1">CHK192-9172</strain>
    </source>
</reference>
<gene>
    <name evidence="1" type="ORF">IAA08_00205</name>
</gene>
<dbReference type="Proteomes" id="UP000824024">
    <property type="component" value="Unassembled WGS sequence"/>
</dbReference>
<dbReference type="NCBIfam" id="TIGR03309">
    <property type="entry name" value="matur_yqeB"/>
    <property type="match status" value="1"/>
</dbReference>
<dbReference type="EMBL" id="DXCH01000005">
    <property type="protein sequence ID" value="HIZ06339.1"/>
    <property type="molecule type" value="Genomic_DNA"/>
</dbReference>
<reference evidence="1" key="1">
    <citation type="journal article" date="2021" name="PeerJ">
        <title>Extensive microbial diversity within the chicken gut microbiome revealed by metagenomics and culture.</title>
        <authorList>
            <person name="Gilroy R."/>
            <person name="Ravi A."/>
            <person name="Getino M."/>
            <person name="Pursley I."/>
            <person name="Horton D.L."/>
            <person name="Alikhan N.F."/>
            <person name="Baker D."/>
            <person name="Gharbi K."/>
            <person name="Hall N."/>
            <person name="Watson M."/>
            <person name="Adriaenssens E.M."/>
            <person name="Foster-Nyarko E."/>
            <person name="Jarju S."/>
            <person name="Secka A."/>
            <person name="Antonio M."/>
            <person name="Oren A."/>
            <person name="Chaudhuri R.R."/>
            <person name="La Ragione R."/>
            <person name="Hildebrand F."/>
            <person name="Pallen M.J."/>
        </authorList>
    </citation>
    <scope>NUCLEOTIDE SEQUENCE</scope>
    <source>
        <strain evidence="1">CHK192-9172</strain>
    </source>
</reference>
<proteinExistence type="predicted"/>
<dbReference type="Gene3D" id="2.40.50.100">
    <property type="match status" value="1"/>
</dbReference>
<name>A0A9D2IE17_9FIRM</name>
<evidence type="ECO:0000313" key="2">
    <source>
        <dbReference type="Proteomes" id="UP000824024"/>
    </source>
</evidence>